<proteinExistence type="predicted"/>
<name>A0A067KA99_JATCU</name>
<accession>A0A067KA99</accession>
<evidence type="ECO:0000313" key="4">
    <source>
        <dbReference type="Proteomes" id="UP000027138"/>
    </source>
</evidence>
<dbReference type="AlphaFoldDB" id="A0A067KA99"/>
<evidence type="ECO:0000313" key="3">
    <source>
        <dbReference type="EMBL" id="KDP33166.1"/>
    </source>
</evidence>
<feature type="domain" description="DUF7054" evidence="2">
    <location>
        <begin position="30"/>
        <end position="94"/>
    </location>
</feature>
<gene>
    <name evidence="3" type="ORF">JCGZ_13431</name>
</gene>
<dbReference type="InterPro" id="IPR055482">
    <property type="entry name" value="DUF7054"/>
</dbReference>
<dbReference type="Proteomes" id="UP000027138">
    <property type="component" value="Unassembled WGS sequence"/>
</dbReference>
<organism evidence="3 4">
    <name type="scientific">Jatropha curcas</name>
    <name type="common">Barbados nut</name>
    <dbReference type="NCBI Taxonomy" id="180498"/>
    <lineage>
        <taxon>Eukaryota</taxon>
        <taxon>Viridiplantae</taxon>
        <taxon>Streptophyta</taxon>
        <taxon>Embryophyta</taxon>
        <taxon>Tracheophyta</taxon>
        <taxon>Spermatophyta</taxon>
        <taxon>Magnoliopsida</taxon>
        <taxon>eudicotyledons</taxon>
        <taxon>Gunneridae</taxon>
        <taxon>Pentapetalae</taxon>
        <taxon>rosids</taxon>
        <taxon>fabids</taxon>
        <taxon>Malpighiales</taxon>
        <taxon>Euphorbiaceae</taxon>
        <taxon>Crotonoideae</taxon>
        <taxon>Jatropheae</taxon>
        <taxon>Jatropha</taxon>
    </lineage>
</organism>
<keyword evidence="4" id="KW-1185">Reference proteome</keyword>
<protein>
    <recommendedName>
        <fullName evidence="2">DUF7054 domain-containing protein</fullName>
    </recommendedName>
</protein>
<dbReference type="InterPro" id="IPR040358">
    <property type="entry name" value="At4g22758-like"/>
</dbReference>
<dbReference type="Pfam" id="PF23156">
    <property type="entry name" value="DUF7054"/>
    <property type="match status" value="1"/>
</dbReference>
<dbReference type="PANTHER" id="PTHR33270:SF5">
    <property type="entry name" value="GB|AAC00605.1"/>
    <property type="match status" value="1"/>
</dbReference>
<reference evidence="3 4" key="1">
    <citation type="journal article" date="2014" name="PLoS ONE">
        <title>Global Analysis of Gene Expression Profiles in Physic Nut (Jatropha curcas L.) Seedlings Exposed to Salt Stress.</title>
        <authorList>
            <person name="Zhang L."/>
            <person name="Zhang C."/>
            <person name="Wu P."/>
            <person name="Chen Y."/>
            <person name="Li M."/>
            <person name="Jiang H."/>
            <person name="Wu G."/>
        </authorList>
    </citation>
    <scope>NUCLEOTIDE SEQUENCE [LARGE SCALE GENOMIC DNA]</scope>
    <source>
        <strain evidence="4">cv. GZQX0401</strain>
        <tissue evidence="3">Young leaves</tissue>
    </source>
</reference>
<dbReference type="STRING" id="180498.A0A067KA99"/>
<dbReference type="EMBL" id="KK914553">
    <property type="protein sequence ID" value="KDP33166.1"/>
    <property type="molecule type" value="Genomic_DNA"/>
</dbReference>
<feature type="region of interest" description="Disordered" evidence="1">
    <location>
        <begin position="1"/>
        <end position="26"/>
    </location>
</feature>
<dbReference type="OrthoDB" id="1919859at2759"/>
<sequence>MMKRNAMGEKLMLNRQNSSNKKSIDEKKNKKNRFLISVNVIGSAGPIRFVVKEDDDVSSVIDISLKTYCREGRLPVLGSDANNFLLYCPKAGFDVDMSQLMSEISNIASS</sequence>
<evidence type="ECO:0000256" key="1">
    <source>
        <dbReference type="SAM" id="MobiDB-lite"/>
    </source>
</evidence>
<evidence type="ECO:0000259" key="2">
    <source>
        <dbReference type="Pfam" id="PF23156"/>
    </source>
</evidence>
<dbReference type="PANTHER" id="PTHR33270">
    <property type="entry name" value="BNAC05G50380D PROTEIN"/>
    <property type="match status" value="1"/>
</dbReference>